<dbReference type="PANTHER" id="PTHR39966">
    <property type="entry name" value="BLL2471 PROTEIN-RELATED"/>
    <property type="match status" value="1"/>
</dbReference>
<sequence length="171" mass="18698">MISLLKASPAGDAVSALLDCHDRIRSFTALALRLARAHDLAEPEARDAAAAVHRYFSAALPLHARDEEESILPRLRGREPALDAALAVMVREHREHEAAVGRLLAACAAVSARPAELARVAPELEAAALDLERHFDEHLAAEERVLFPALRALLRPEDHQAVLAELRARRT</sequence>
<dbReference type="CDD" id="cd12108">
    <property type="entry name" value="Hr-like"/>
    <property type="match status" value="1"/>
</dbReference>
<dbReference type="Proteomes" id="UP000503640">
    <property type="component" value="Unassembled WGS sequence"/>
</dbReference>
<dbReference type="Pfam" id="PF01814">
    <property type="entry name" value="Hemerythrin"/>
    <property type="match status" value="1"/>
</dbReference>
<dbReference type="GO" id="GO:0005886">
    <property type="term" value="C:plasma membrane"/>
    <property type="evidence" value="ECO:0007669"/>
    <property type="project" value="TreeGrafter"/>
</dbReference>
<proteinExistence type="predicted"/>
<evidence type="ECO:0000259" key="1">
    <source>
        <dbReference type="Pfam" id="PF01814"/>
    </source>
</evidence>
<accession>A0A7I9VQA3</accession>
<dbReference type="AlphaFoldDB" id="A0A7I9VQA3"/>
<dbReference type="InterPro" id="IPR012312">
    <property type="entry name" value="Hemerythrin-like"/>
</dbReference>
<dbReference type="PANTHER" id="PTHR39966:SF1">
    <property type="entry name" value="HEMERYTHRIN-LIKE DOMAIN-CONTAINING PROTEIN"/>
    <property type="match status" value="1"/>
</dbReference>
<feature type="domain" description="Hemerythrin-like" evidence="1">
    <location>
        <begin position="13"/>
        <end position="136"/>
    </location>
</feature>
<dbReference type="EMBL" id="BJTG01000008">
    <property type="protein sequence ID" value="GEJ58541.1"/>
    <property type="molecule type" value="Genomic_DNA"/>
</dbReference>
<protein>
    <recommendedName>
        <fullName evidence="1">Hemerythrin-like domain-containing protein</fullName>
    </recommendedName>
</protein>
<dbReference type="Gene3D" id="1.20.120.520">
    <property type="entry name" value="nmb1532 protein domain like"/>
    <property type="match status" value="1"/>
</dbReference>
<evidence type="ECO:0000313" key="2">
    <source>
        <dbReference type="EMBL" id="GEJ58541.1"/>
    </source>
</evidence>
<keyword evidence="3" id="KW-1185">Reference proteome</keyword>
<comment type="caution">
    <text evidence="2">The sequence shown here is derived from an EMBL/GenBank/DDBJ whole genome shotgun (WGS) entry which is preliminary data.</text>
</comment>
<organism evidence="2 3">
    <name type="scientific">Anaeromyxobacter diazotrophicus</name>
    <dbReference type="NCBI Taxonomy" id="2590199"/>
    <lineage>
        <taxon>Bacteria</taxon>
        <taxon>Pseudomonadati</taxon>
        <taxon>Myxococcota</taxon>
        <taxon>Myxococcia</taxon>
        <taxon>Myxococcales</taxon>
        <taxon>Cystobacterineae</taxon>
        <taxon>Anaeromyxobacteraceae</taxon>
        <taxon>Anaeromyxobacter</taxon>
    </lineage>
</organism>
<dbReference type="RefSeq" id="WP_176067201.1">
    <property type="nucleotide sequence ID" value="NZ_BJTG01000008.1"/>
</dbReference>
<name>A0A7I9VQA3_9BACT</name>
<reference evidence="3" key="1">
    <citation type="journal article" date="2020" name="Appl. Environ. Microbiol.">
        <title>Diazotrophic Anaeromyxobacter Isolates from Soils.</title>
        <authorList>
            <person name="Masuda Y."/>
            <person name="Yamanaka H."/>
            <person name="Xu Z.X."/>
            <person name="Shiratori Y."/>
            <person name="Aono T."/>
            <person name="Amachi S."/>
            <person name="Senoo K."/>
            <person name="Itoh H."/>
        </authorList>
    </citation>
    <scope>NUCLEOTIDE SEQUENCE [LARGE SCALE GENOMIC DNA]</scope>
    <source>
        <strain evidence="3">R267</strain>
    </source>
</reference>
<evidence type="ECO:0000313" key="3">
    <source>
        <dbReference type="Proteomes" id="UP000503640"/>
    </source>
</evidence>
<gene>
    <name evidence="2" type="ORF">AMYX_32820</name>
</gene>